<evidence type="ECO:0000313" key="1">
    <source>
        <dbReference type="EMBL" id="CAB3983148.1"/>
    </source>
</evidence>
<dbReference type="Proteomes" id="UP001152795">
    <property type="component" value="Unassembled WGS sequence"/>
</dbReference>
<evidence type="ECO:0000313" key="2">
    <source>
        <dbReference type="Proteomes" id="UP001152795"/>
    </source>
</evidence>
<comment type="caution">
    <text evidence="1">The sequence shown here is derived from an EMBL/GenBank/DDBJ whole genome shotgun (WGS) entry which is preliminary data.</text>
</comment>
<reference evidence="1" key="1">
    <citation type="submission" date="2020-04" db="EMBL/GenBank/DDBJ databases">
        <authorList>
            <person name="Alioto T."/>
            <person name="Alioto T."/>
            <person name="Gomez Garrido J."/>
        </authorList>
    </citation>
    <scope>NUCLEOTIDE SEQUENCE</scope>
    <source>
        <strain evidence="1">A484AB</strain>
    </source>
</reference>
<dbReference type="PANTHER" id="PTHR31424:SF3">
    <property type="entry name" value="RING-TYPE DOMAIN-CONTAINING PROTEIN"/>
    <property type="match status" value="1"/>
</dbReference>
<dbReference type="OrthoDB" id="5988554at2759"/>
<dbReference type="PANTHER" id="PTHR31424">
    <property type="entry name" value="PROTEIN CBG23806"/>
    <property type="match status" value="1"/>
</dbReference>
<accession>A0A7D9DDI2</accession>
<sequence length="428" mass="48447">MANALVVYYNTKFRREILVDSEHCPNLIKKSDVRPEEVAFTLHIPVEQLNSWHNIKRTTLSDCSYVQILNVFIGKRYSLKVQENCSRVDECLRIHCAKVAKQLIGKRGGSRQNFLAKAKSVAIRHSELSTVALVNDLQSQVSQLQNVNAAITNENKILSVKCKEASTQVGHIQKKIDKATVDIDKLKTENNKLYNVIEKISPQRRFEDKGKTFVEVGKRQQERKLQTLATRVEQALWFSESFGLRLDRVKLVDDSGQAHSLSFSSEKRLKSYKELPGDEQQDIQQCKDNLNKLCYIERTPGEADGAALNFHDELSTVIEKMIESDEKLRDTVIKVKISGDGAKMTTLTNFIIISFSILNAEDSVMSSKGNHTVAVIKGHEDYDLLKRSCSKIFDDINKLVRAGQIKIKDKNVPIEIFVGGDYKVIFAS</sequence>
<keyword evidence="2" id="KW-1185">Reference proteome</keyword>
<protein>
    <submittedName>
        <fullName evidence="1">Uncharacterized protein</fullName>
    </submittedName>
</protein>
<proteinExistence type="predicted"/>
<name>A0A7D9DDI2_PARCT</name>
<gene>
    <name evidence="1" type="ORF">PACLA_8A022574</name>
</gene>
<organism evidence="1 2">
    <name type="scientific">Paramuricea clavata</name>
    <name type="common">Red gorgonian</name>
    <name type="synonym">Violescent sea-whip</name>
    <dbReference type="NCBI Taxonomy" id="317549"/>
    <lineage>
        <taxon>Eukaryota</taxon>
        <taxon>Metazoa</taxon>
        <taxon>Cnidaria</taxon>
        <taxon>Anthozoa</taxon>
        <taxon>Octocorallia</taxon>
        <taxon>Malacalcyonacea</taxon>
        <taxon>Plexauridae</taxon>
        <taxon>Paramuricea</taxon>
    </lineage>
</organism>
<dbReference type="EMBL" id="CACRXK020000582">
    <property type="protein sequence ID" value="CAB3983148.1"/>
    <property type="molecule type" value="Genomic_DNA"/>
</dbReference>
<dbReference type="AlphaFoldDB" id="A0A7D9DDI2"/>